<proteinExistence type="predicted"/>
<keyword evidence="1" id="KW-0812">Transmembrane</keyword>
<sequence>MFGAGQLGARLFQYAPRLLMTQFSSLLLGMAAGYCILLLLFGPLSLVSGLLQVLLTAAIAKGLAIGAHVGIAKGIALFEGHVGGGSGAGRQGHLRHHTCNNVAPGGGGRNVKGSYDFAGAMDDAAVTELD</sequence>
<keyword evidence="3" id="KW-1185">Reference proteome</keyword>
<name>A0A422P3S3_TRYRA</name>
<protein>
    <submittedName>
        <fullName evidence="2">Uncharacterized protein</fullName>
    </submittedName>
</protein>
<feature type="transmembrane region" description="Helical" evidence="1">
    <location>
        <begin position="50"/>
        <end position="71"/>
    </location>
</feature>
<dbReference type="EMBL" id="MKGL01000006">
    <property type="protein sequence ID" value="RNF12376.1"/>
    <property type="molecule type" value="Genomic_DNA"/>
</dbReference>
<keyword evidence="1" id="KW-0472">Membrane</keyword>
<dbReference type="RefSeq" id="XP_029242729.1">
    <property type="nucleotide sequence ID" value="XM_029377469.1"/>
</dbReference>
<reference evidence="2 3" key="1">
    <citation type="journal article" date="2018" name="BMC Genomics">
        <title>Genomic comparison of Trypanosoma conorhini and Trypanosoma rangeli to Trypanosoma cruzi strains of high and low virulence.</title>
        <authorList>
            <person name="Bradwell K.R."/>
            <person name="Koparde V.N."/>
            <person name="Matveyev A.V."/>
            <person name="Serrano M.G."/>
            <person name="Alves J.M."/>
            <person name="Parikh H."/>
            <person name="Huang B."/>
            <person name="Lee V."/>
            <person name="Espinosa-Alvarez O."/>
            <person name="Ortiz P.A."/>
            <person name="Costa-Martins A.G."/>
            <person name="Teixeira M.M."/>
            <person name="Buck G.A."/>
        </authorList>
    </citation>
    <scope>NUCLEOTIDE SEQUENCE [LARGE SCALE GENOMIC DNA]</scope>
    <source>
        <strain evidence="2 3">AM80</strain>
    </source>
</reference>
<dbReference type="Proteomes" id="UP000283634">
    <property type="component" value="Unassembled WGS sequence"/>
</dbReference>
<gene>
    <name evidence="2" type="ORF">TraAM80_00388</name>
</gene>
<comment type="caution">
    <text evidence="2">The sequence shown here is derived from an EMBL/GenBank/DDBJ whole genome shotgun (WGS) entry which is preliminary data.</text>
</comment>
<evidence type="ECO:0000313" key="2">
    <source>
        <dbReference type="EMBL" id="RNF12376.1"/>
    </source>
</evidence>
<evidence type="ECO:0000313" key="3">
    <source>
        <dbReference type="Proteomes" id="UP000283634"/>
    </source>
</evidence>
<dbReference type="AlphaFoldDB" id="A0A422P3S3"/>
<evidence type="ECO:0000256" key="1">
    <source>
        <dbReference type="SAM" id="Phobius"/>
    </source>
</evidence>
<feature type="transmembrane region" description="Helical" evidence="1">
    <location>
        <begin position="26"/>
        <end position="44"/>
    </location>
</feature>
<keyword evidence="1" id="KW-1133">Transmembrane helix</keyword>
<accession>A0A422P3S3</accession>
<dbReference type="GeneID" id="40324321"/>
<organism evidence="2 3">
    <name type="scientific">Trypanosoma rangeli</name>
    <dbReference type="NCBI Taxonomy" id="5698"/>
    <lineage>
        <taxon>Eukaryota</taxon>
        <taxon>Discoba</taxon>
        <taxon>Euglenozoa</taxon>
        <taxon>Kinetoplastea</taxon>
        <taxon>Metakinetoplastina</taxon>
        <taxon>Trypanosomatida</taxon>
        <taxon>Trypanosomatidae</taxon>
        <taxon>Trypanosoma</taxon>
        <taxon>Herpetosoma</taxon>
    </lineage>
</organism>